<dbReference type="Proteomes" id="UP000494245">
    <property type="component" value="Unassembled WGS sequence"/>
</dbReference>
<evidence type="ECO:0000256" key="6">
    <source>
        <dbReference type="HAMAP-Rule" id="MF_00073"/>
    </source>
</evidence>
<dbReference type="PANTHER" id="PTHR11078:SF3">
    <property type="entry name" value="ANTITERMINATION NUSB DOMAIN-CONTAINING PROTEIN"/>
    <property type="match status" value="1"/>
</dbReference>
<dbReference type="Pfam" id="PF01029">
    <property type="entry name" value="NusB"/>
    <property type="match status" value="1"/>
</dbReference>
<dbReference type="RefSeq" id="WP_173083122.1">
    <property type="nucleotide sequence ID" value="NZ_BLTE01000006.1"/>
</dbReference>
<sequence>MSGPRTPRRRARRRAFQILYGFDFEPPVSDRGLLKAVQNAPEDPGLPEEPGDGYAQELVKGAWNAREELDKLISKHAQNWKIARIAKVELTILRLGVYEMLHVEDIPLRVALNEAVELAKEFGDENSPGFVNGVLDAVAKAVDQGKAGAEKKL</sequence>
<dbReference type="GO" id="GO:0031564">
    <property type="term" value="P:transcription antitermination"/>
    <property type="evidence" value="ECO:0007669"/>
    <property type="project" value="UniProtKB-KW"/>
</dbReference>
<dbReference type="GO" id="GO:0005829">
    <property type="term" value="C:cytosol"/>
    <property type="evidence" value="ECO:0007669"/>
    <property type="project" value="TreeGrafter"/>
</dbReference>
<evidence type="ECO:0000256" key="5">
    <source>
        <dbReference type="ARBA" id="ARBA00023163"/>
    </source>
</evidence>
<name>A0A6V8LT59_9BACT</name>
<keyword evidence="9" id="KW-1185">Reference proteome</keyword>
<proteinExistence type="inferred from homology"/>
<keyword evidence="4 6" id="KW-0805">Transcription regulation</keyword>
<dbReference type="HAMAP" id="MF_00073">
    <property type="entry name" value="NusB"/>
    <property type="match status" value="1"/>
</dbReference>
<accession>A0A6V8LT59</accession>
<dbReference type="PANTHER" id="PTHR11078">
    <property type="entry name" value="N UTILIZATION SUBSTANCE PROTEIN B-RELATED"/>
    <property type="match status" value="1"/>
</dbReference>
<evidence type="ECO:0000256" key="3">
    <source>
        <dbReference type="ARBA" id="ARBA00022884"/>
    </source>
</evidence>
<dbReference type="NCBIfam" id="TIGR01951">
    <property type="entry name" value="nusB"/>
    <property type="match status" value="1"/>
</dbReference>
<evidence type="ECO:0000256" key="2">
    <source>
        <dbReference type="ARBA" id="ARBA00022814"/>
    </source>
</evidence>
<comment type="similarity">
    <text evidence="1 6">Belongs to the NusB family.</text>
</comment>
<dbReference type="Gene3D" id="1.10.940.10">
    <property type="entry name" value="NusB-like"/>
    <property type="match status" value="1"/>
</dbReference>
<organism evidence="8 9">
    <name type="scientific">Fundidesulfovibrio magnetotacticus</name>
    <dbReference type="NCBI Taxonomy" id="2730080"/>
    <lineage>
        <taxon>Bacteria</taxon>
        <taxon>Pseudomonadati</taxon>
        <taxon>Thermodesulfobacteriota</taxon>
        <taxon>Desulfovibrionia</taxon>
        <taxon>Desulfovibrionales</taxon>
        <taxon>Desulfovibrionaceae</taxon>
        <taxon>Fundidesulfovibrio</taxon>
    </lineage>
</organism>
<evidence type="ECO:0000313" key="9">
    <source>
        <dbReference type="Proteomes" id="UP000494245"/>
    </source>
</evidence>
<reference evidence="8 9" key="1">
    <citation type="submission" date="2020-04" db="EMBL/GenBank/DDBJ databases">
        <authorList>
            <consortium name="Desulfovibrio sp. FSS-1 genome sequencing consortium"/>
            <person name="Shimoshige H."/>
            <person name="Kobayashi H."/>
            <person name="Maekawa T."/>
        </authorList>
    </citation>
    <scope>NUCLEOTIDE SEQUENCE [LARGE SCALE GENOMIC DNA]</scope>
    <source>
        <strain evidence="8 9">SIID29052-01</strain>
    </source>
</reference>
<evidence type="ECO:0000256" key="1">
    <source>
        <dbReference type="ARBA" id="ARBA00005952"/>
    </source>
</evidence>
<gene>
    <name evidence="6 8" type="primary">nusB</name>
    <name evidence="8" type="ORF">NNJEOMEG_01595</name>
</gene>
<dbReference type="InterPro" id="IPR006027">
    <property type="entry name" value="NusB_RsmB_TIM44"/>
</dbReference>
<evidence type="ECO:0000313" key="8">
    <source>
        <dbReference type="EMBL" id="GFK93761.1"/>
    </source>
</evidence>
<dbReference type="AlphaFoldDB" id="A0A6V8LT59"/>
<keyword evidence="5 6" id="KW-0804">Transcription</keyword>
<feature type="domain" description="NusB/RsmB/TIM44" evidence="7">
    <location>
        <begin position="9"/>
        <end position="140"/>
    </location>
</feature>
<dbReference type="GO" id="GO:0003723">
    <property type="term" value="F:RNA binding"/>
    <property type="evidence" value="ECO:0007669"/>
    <property type="project" value="UniProtKB-UniRule"/>
</dbReference>
<protein>
    <recommendedName>
        <fullName evidence="6">Transcription antitermination protein NusB</fullName>
    </recommendedName>
    <alternativeName>
        <fullName evidence="6">Antitermination factor NusB</fullName>
    </alternativeName>
</protein>
<dbReference type="InterPro" id="IPR035926">
    <property type="entry name" value="NusB-like_sf"/>
</dbReference>
<dbReference type="SUPFAM" id="SSF48013">
    <property type="entry name" value="NusB-like"/>
    <property type="match status" value="1"/>
</dbReference>
<keyword evidence="3 6" id="KW-0694">RNA-binding</keyword>
<dbReference type="InterPro" id="IPR011605">
    <property type="entry name" value="NusB_fam"/>
</dbReference>
<comment type="caution">
    <text evidence="8">The sequence shown here is derived from an EMBL/GenBank/DDBJ whole genome shotgun (WGS) entry which is preliminary data.</text>
</comment>
<dbReference type="GO" id="GO:0006353">
    <property type="term" value="P:DNA-templated transcription termination"/>
    <property type="evidence" value="ECO:0007669"/>
    <property type="project" value="UniProtKB-UniRule"/>
</dbReference>
<evidence type="ECO:0000256" key="4">
    <source>
        <dbReference type="ARBA" id="ARBA00023015"/>
    </source>
</evidence>
<evidence type="ECO:0000259" key="7">
    <source>
        <dbReference type="Pfam" id="PF01029"/>
    </source>
</evidence>
<reference evidence="8 9" key="2">
    <citation type="submission" date="2020-05" db="EMBL/GenBank/DDBJ databases">
        <title>Draft genome sequence of Desulfovibrio sp. strainFSS-1.</title>
        <authorList>
            <person name="Shimoshige H."/>
            <person name="Kobayashi H."/>
            <person name="Maekawa T."/>
        </authorList>
    </citation>
    <scope>NUCLEOTIDE SEQUENCE [LARGE SCALE GENOMIC DNA]</scope>
    <source>
        <strain evidence="8 9">SIID29052-01</strain>
    </source>
</reference>
<comment type="function">
    <text evidence="6">Involved in transcription antitermination. Required for transcription of ribosomal RNA (rRNA) genes. Binds specifically to the boxA antiterminator sequence of the ribosomal RNA (rrn) operons.</text>
</comment>
<keyword evidence="2 6" id="KW-0889">Transcription antitermination</keyword>
<dbReference type="EMBL" id="BLTE01000006">
    <property type="protein sequence ID" value="GFK93761.1"/>
    <property type="molecule type" value="Genomic_DNA"/>
</dbReference>